<comment type="caution">
    <text evidence="1">The sequence shown here is derived from an EMBL/GenBank/DDBJ whole genome shotgun (WGS) entry which is preliminary data.</text>
</comment>
<evidence type="ECO:0000313" key="2">
    <source>
        <dbReference type="Proteomes" id="UP001054854"/>
    </source>
</evidence>
<protein>
    <submittedName>
        <fullName evidence="1">Uncharacterized protein</fullName>
    </submittedName>
</protein>
<evidence type="ECO:0000313" key="1">
    <source>
        <dbReference type="EMBL" id="GHJ32669.1"/>
    </source>
</evidence>
<dbReference type="EMBL" id="BNEK01000005">
    <property type="protein sequence ID" value="GHJ32669.1"/>
    <property type="molecule type" value="Genomic_DNA"/>
</dbReference>
<keyword evidence="2" id="KW-1185">Reference proteome</keyword>
<dbReference type="Proteomes" id="UP001054854">
    <property type="component" value="Unassembled WGS sequence"/>
</dbReference>
<organism evidence="1 2">
    <name type="scientific">Streptomyces hygroscopicus</name>
    <dbReference type="NCBI Taxonomy" id="1912"/>
    <lineage>
        <taxon>Bacteria</taxon>
        <taxon>Bacillati</taxon>
        <taxon>Actinomycetota</taxon>
        <taxon>Actinomycetes</taxon>
        <taxon>Kitasatosporales</taxon>
        <taxon>Streptomycetaceae</taxon>
        <taxon>Streptomyces</taxon>
        <taxon>Streptomyces violaceusniger group</taxon>
    </lineage>
</organism>
<reference evidence="1" key="1">
    <citation type="submission" date="2024-05" db="EMBL/GenBank/DDBJ databases">
        <title>Whole genome shotgun sequence of Streptomyces hygroscopicus NBRC 113678.</title>
        <authorList>
            <person name="Komaki H."/>
            <person name="Tamura T."/>
        </authorList>
    </citation>
    <scope>NUCLEOTIDE SEQUENCE</scope>
    <source>
        <strain evidence="1">N11-34</strain>
    </source>
</reference>
<sequence>MNADKARGGGEAPRMTMRVYTMARDGIVTARRAVVGVLVGEDVNPYALGQAWPPCQCPRHREEENAVYRVRRT</sequence>
<proteinExistence type="predicted"/>
<dbReference type="RefSeq" id="WP_030838846.1">
    <property type="nucleotide sequence ID" value="NZ_BNEK01000005.1"/>
</dbReference>
<name>A0ABQ3UAQ4_STRHY</name>
<gene>
    <name evidence="1" type="ORF">TPA0910_71020</name>
</gene>
<accession>A0ABQ3UAQ4</accession>